<dbReference type="AlphaFoldDB" id="A0A644ZIE4"/>
<feature type="transmembrane region" description="Helical" evidence="1">
    <location>
        <begin position="41"/>
        <end position="61"/>
    </location>
</feature>
<name>A0A644ZIE4_9ZZZZ</name>
<proteinExistence type="predicted"/>
<dbReference type="EMBL" id="VSSQ01009063">
    <property type="protein sequence ID" value="MPM40609.1"/>
    <property type="molecule type" value="Genomic_DNA"/>
</dbReference>
<keyword evidence="1" id="KW-0472">Membrane</keyword>
<feature type="transmembrane region" description="Helical" evidence="1">
    <location>
        <begin position="17"/>
        <end position="35"/>
    </location>
</feature>
<evidence type="ECO:0000313" key="2">
    <source>
        <dbReference type="EMBL" id="MPM40609.1"/>
    </source>
</evidence>
<gene>
    <name evidence="2" type="ORF">SDC9_87253</name>
</gene>
<comment type="caution">
    <text evidence="2">The sequence shown here is derived from an EMBL/GenBank/DDBJ whole genome shotgun (WGS) entry which is preliminary data.</text>
</comment>
<keyword evidence="1" id="KW-1133">Transmembrane helix</keyword>
<protein>
    <submittedName>
        <fullName evidence="2">Uncharacterized protein</fullName>
    </submittedName>
</protein>
<sequence length="65" mass="7302">MPEPRHSYRFSPWQEKLTGLVLVILLVILIVNVFFKVTSAYVMIPLIVLAGVVYVASLIAGKMKK</sequence>
<reference evidence="2" key="1">
    <citation type="submission" date="2019-08" db="EMBL/GenBank/DDBJ databases">
        <authorList>
            <person name="Kucharzyk K."/>
            <person name="Murdoch R.W."/>
            <person name="Higgins S."/>
            <person name="Loffler F."/>
        </authorList>
    </citation>
    <scope>NUCLEOTIDE SEQUENCE</scope>
</reference>
<organism evidence="2">
    <name type="scientific">bioreactor metagenome</name>
    <dbReference type="NCBI Taxonomy" id="1076179"/>
    <lineage>
        <taxon>unclassified sequences</taxon>
        <taxon>metagenomes</taxon>
        <taxon>ecological metagenomes</taxon>
    </lineage>
</organism>
<accession>A0A644ZIE4</accession>
<keyword evidence="1" id="KW-0812">Transmembrane</keyword>
<evidence type="ECO:0000256" key="1">
    <source>
        <dbReference type="SAM" id="Phobius"/>
    </source>
</evidence>